<evidence type="ECO:0000313" key="1">
    <source>
        <dbReference type="EMBL" id="KAI0065828.1"/>
    </source>
</evidence>
<dbReference type="Proteomes" id="UP000814140">
    <property type="component" value="Unassembled WGS sequence"/>
</dbReference>
<name>A0ACB8TCW6_9AGAM</name>
<sequence>MTSTSSGEHLHLLPESSVDTSVPPNYHSWHVAEMNLPQHDVNLPAPQGKEGRYLMMNNHIWGIGWGNVLQELIFNAHLAYRTNRTFVFYNYTWSVDPGDIAMYNDKPIPARIPITALLSGPIAGAPFPPAEKLPPAVSTEFYRQVCQNSTRLRKDVMGTSLQDASASVIVQAWVDRISQVDDPCLEFEGDQLFDVWLFGDGQRMLDIWPSLSQSPIITEFAWSPLILSAVETNRDLVHPAVARDPKHRAPLPGLLAMHVRRGDFVDHCMHFANWSSQYNAFNSFPQFPDRFTPPEGGGWGINTPENYAKYMDRCFPDIPSIVKRVMEIKASATGRQLDRIYVLTNGPREWLAELKEALRRAATWKSITTSRDMRLSWEQKFVAQAVDMQIAQQADVFIGNGFSSLTSNVNMFRMAYGLPPEKTRFW</sequence>
<keyword evidence="2" id="KW-1185">Reference proteome</keyword>
<gene>
    <name evidence="1" type="ORF">BV25DRAFT_1913261</name>
</gene>
<reference evidence="1" key="1">
    <citation type="submission" date="2021-03" db="EMBL/GenBank/DDBJ databases">
        <authorList>
            <consortium name="DOE Joint Genome Institute"/>
            <person name="Ahrendt S."/>
            <person name="Looney B.P."/>
            <person name="Miyauchi S."/>
            <person name="Morin E."/>
            <person name="Drula E."/>
            <person name="Courty P.E."/>
            <person name="Chicoki N."/>
            <person name="Fauchery L."/>
            <person name="Kohler A."/>
            <person name="Kuo A."/>
            <person name="Labutti K."/>
            <person name="Pangilinan J."/>
            <person name="Lipzen A."/>
            <person name="Riley R."/>
            <person name="Andreopoulos W."/>
            <person name="He G."/>
            <person name="Johnson J."/>
            <person name="Barry K.W."/>
            <person name="Grigoriev I.V."/>
            <person name="Nagy L."/>
            <person name="Hibbett D."/>
            <person name="Henrissat B."/>
            <person name="Matheny P.B."/>
            <person name="Labbe J."/>
            <person name="Martin F."/>
        </authorList>
    </citation>
    <scope>NUCLEOTIDE SEQUENCE</scope>
    <source>
        <strain evidence="1">HHB10654</strain>
    </source>
</reference>
<comment type="caution">
    <text evidence="1">The sequence shown here is derived from an EMBL/GenBank/DDBJ whole genome shotgun (WGS) entry which is preliminary data.</text>
</comment>
<organism evidence="1 2">
    <name type="scientific">Artomyces pyxidatus</name>
    <dbReference type="NCBI Taxonomy" id="48021"/>
    <lineage>
        <taxon>Eukaryota</taxon>
        <taxon>Fungi</taxon>
        <taxon>Dikarya</taxon>
        <taxon>Basidiomycota</taxon>
        <taxon>Agaricomycotina</taxon>
        <taxon>Agaricomycetes</taxon>
        <taxon>Russulales</taxon>
        <taxon>Auriscalpiaceae</taxon>
        <taxon>Artomyces</taxon>
    </lineage>
</organism>
<dbReference type="EMBL" id="MU277194">
    <property type="protein sequence ID" value="KAI0065828.1"/>
    <property type="molecule type" value="Genomic_DNA"/>
</dbReference>
<evidence type="ECO:0000313" key="2">
    <source>
        <dbReference type="Proteomes" id="UP000814140"/>
    </source>
</evidence>
<proteinExistence type="predicted"/>
<accession>A0ACB8TCW6</accession>
<protein>
    <submittedName>
        <fullName evidence="1">Uncharacterized protein</fullName>
    </submittedName>
</protein>
<reference evidence="1" key="2">
    <citation type="journal article" date="2022" name="New Phytol.">
        <title>Evolutionary transition to the ectomycorrhizal habit in the genomes of a hyperdiverse lineage of mushroom-forming fungi.</title>
        <authorList>
            <person name="Looney B."/>
            <person name="Miyauchi S."/>
            <person name="Morin E."/>
            <person name="Drula E."/>
            <person name="Courty P.E."/>
            <person name="Kohler A."/>
            <person name="Kuo A."/>
            <person name="LaButti K."/>
            <person name="Pangilinan J."/>
            <person name="Lipzen A."/>
            <person name="Riley R."/>
            <person name="Andreopoulos W."/>
            <person name="He G."/>
            <person name="Johnson J."/>
            <person name="Nolan M."/>
            <person name="Tritt A."/>
            <person name="Barry K.W."/>
            <person name="Grigoriev I.V."/>
            <person name="Nagy L.G."/>
            <person name="Hibbett D."/>
            <person name="Henrissat B."/>
            <person name="Matheny P.B."/>
            <person name="Labbe J."/>
            <person name="Martin F.M."/>
        </authorList>
    </citation>
    <scope>NUCLEOTIDE SEQUENCE</scope>
    <source>
        <strain evidence="1">HHB10654</strain>
    </source>
</reference>